<dbReference type="RefSeq" id="WP_146663810.1">
    <property type="nucleotide sequence ID" value="NZ_CP019791.1"/>
</dbReference>
<evidence type="ECO:0000259" key="3">
    <source>
        <dbReference type="Pfam" id="PF00881"/>
    </source>
</evidence>
<dbReference type="InterPro" id="IPR000415">
    <property type="entry name" value="Nitroreductase-like"/>
</dbReference>
<dbReference type="AlphaFoldDB" id="A0A1U9NQJ8"/>
<dbReference type="PANTHER" id="PTHR43673:SF10">
    <property type="entry name" value="NADH DEHYDROGENASE_NAD(P)H NITROREDUCTASE XCC3605-RELATED"/>
    <property type="match status" value="1"/>
</dbReference>
<dbReference type="Pfam" id="PF00881">
    <property type="entry name" value="Nitroreductase"/>
    <property type="match status" value="1"/>
</dbReference>
<keyword evidence="5" id="KW-1185">Reference proteome</keyword>
<evidence type="ECO:0000256" key="2">
    <source>
        <dbReference type="ARBA" id="ARBA00023002"/>
    </source>
</evidence>
<dbReference type="Gene3D" id="3.40.109.10">
    <property type="entry name" value="NADH Oxidase"/>
    <property type="match status" value="1"/>
</dbReference>
<dbReference type="OrthoDB" id="9812105at2"/>
<reference evidence="5" key="1">
    <citation type="submission" date="2017-02" db="EMBL/GenBank/DDBJ databases">
        <title>Comparative genomics and description of representatives of a novel lineage of planctomycetes thriving in anoxic sediments.</title>
        <authorList>
            <person name="Spring S."/>
            <person name="Bunk B."/>
            <person name="Sproer C."/>
        </authorList>
    </citation>
    <scope>NUCLEOTIDE SEQUENCE [LARGE SCALE GENOMIC DNA]</scope>
    <source>
        <strain evidence="5">ST-NAGAB-D1</strain>
    </source>
</reference>
<dbReference type="SUPFAM" id="SSF55469">
    <property type="entry name" value="FMN-dependent nitroreductase-like"/>
    <property type="match status" value="1"/>
</dbReference>
<dbReference type="KEGG" id="alus:STSP2_03407"/>
<gene>
    <name evidence="4" type="ORF">STSP2_03407</name>
</gene>
<proteinExistence type="inferred from homology"/>
<dbReference type="Proteomes" id="UP000189674">
    <property type="component" value="Chromosome"/>
</dbReference>
<feature type="domain" description="Nitroreductase" evidence="3">
    <location>
        <begin position="8"/>
        <end position="157"/>
    </location>
</feature>
<dbReference type="EC" id="1.-.-.-" evidence="4"/>
<sequence length="182" mass="20497">MAFLELAKTRQSVRSYKTDPVEREKLEYCLEAARLAPSACNSQPWQFVVVDEPELKEKVAKACFGKVISFNHFSLKAPAMVVLVAEKPNLTSKIGSVVKKKRFELMDVAIAAEHFCLAAAEQGLGTCMLGWFAEKPVKELLNVPKDRTVELIITVGYPAKEEVRPKKRKSLDEMRSFNTYKS</sequence>
<dbReference type="InterPro" id="IPR029479">
    <property type="entry name" value="Nitroreductase"/>
</dbReference>
<name>A0A1U9NQJ8_9BACT</name>
<dbReference type="PANTHER" id="PTHR43673">
    <property type="entry name" value="NAD(P)H NITROREDUCTASE YDGI-RELATED"/>
    <property type="match status" value="1"/>
</dbReference>
<dbReference type="STRING" id="1936003.STSP2_03407"/>
<dbReference type="GO" id="GO:0016491">
    <property type="term" value="F:oxidoreductase activity"/>
    <property type="evidence" value="ECO:0007669"/>
    <property type="project" value="UniProtKB-KW"/>
</dbReference>
<evidence type="ECO:0000256" key="1">
    <source>
        <dbReference type="ARBA" id="ARBA00007118"/>
    </source>
</evidence>
<evidence type="ECO:0000313" key="5">
    <source>
        <dbReference type="Proteomes" id="UP000189674"/>
    </source>
</evidence>
<organism evidence="4 5">
    <name type="scientific">Anaerohalosphaera lusitana</name>
    <dbReference type="NCBI Taxonomy" id="1936003"/>
    <lineage>
        <taxon>Bacteria</taxon>
        <taxon>Pseudomonadati</taxon>
        <taxon>Planctomycetota</taxon>
        <taxon>Phycisphaerae</taxon>
        <taxon>Sedimentisphaerales</taxon>
        <taxon>Anaerohalosphaeraceae</taxon>
        <taxon>Anaerohalosphaera</taxon>
    </lineage>
</organism>
<comment type="similarity">
    <text evidence="1">Belongs to the nitroreductase family.</text>
</comment>
<protein>
    <submittedName>
        <fullName evidence="4">Putative NAD(P)H nitroreductase</fullName>
        <ecNumber evidence="4">1.-.-.-</ecNumber>
    </submittedName>
</protein>
<accession>A0A1U9NQJ8</accession>
<evidence type="ECO:0000313" key="4">
    <source>
        <dbReference type="EMBL" id="AQT70202.1"/>
    </source>
</evidence>
<dbReference type="EMBL" id="CP019791">
    <property type="protein sequence ID" value="AQT70202.1"/>
    <property type="molecule type" value="Genomic_DNA"/>
</dbReference>
<keyword evidence="2 4" id="KW-0560">Oxidoreductase</keyword>